<dbReference type="GO" id="GO:0042981">
    <property type="term" value="P:regulation of apoptotic process"/>
    <property type="evidence" value="ECO:0007669"/>
    <property type="project" value="InterPro"/>
</dbReference>
<dbReference type="Gene3D" id="3.40.50.300">
    <property type="entry name" value="P-loop containing nucleotide triphosphate hydrolases"/>
    <property type="match status" value="1"/>
</dbReference>
<organism evidence="3 4">
    <name type="scientific">Owenia fusiformis</name>
    <name type="common">Polychaete worm</name>
    <dbReference type="NCBI Taxonomy" id="6347"/>
    <lineage>
        <taxon>Eukaryota</taxon>
        <taxon>Metazoa</taxon>
        <taxon>Spiralia</taxon>
        <taxon>Lophotrochozoa</taxon>
        <taxon>Annelida</taxon>
        <taxon>Polychaeta</taxon>
        <taxon>Sedentaria</taxon>
        <taxon>Canalipalpata</taxon>
        <taxon>Sabellida</taxon>
        <taxon>Oweniida</taxon>
        <taxon>Oweniidae</taxon>
        <taxon>Owenia</taxon>
    </lineage>
</organism>
<dbReference type="PANTHER" id="PTHR13865">
    <property type="entry name" value="TIGHT JUNCTION PROTEIN"/>
    <property type="match status" value="1"/>
</dbReference>
<reference evidence="3" key="1">
    <citation type="submission" date="2022-03" db="EMBL/GenBank/DDBJ databases">
        <authorList>
            <person name="Martin C."/>
        </authorList>
    </citation>
    <scope>NUCLEOTIDE SEQUENCE</scope>
</reference>
<dbReference type="SUPFAM" id="SSF47986">
    <property type="entry name" value="DEATH domain"/>
    <property type="match status" value="1"/>
</dbReference>
<dbReference type="GO" id="GO:0098609">
    <property type="term" value="P:cell-cell adhesion"/>
    <property type="evidence" value="ECO:0007669"/>
    <property type="project" value="TreeGrafter"/>
</dbReference>
<evidence type="ECO:0000313" key="3">
    <source>
        <dbReference type="EMBL" id="CAH1794387.1"/>
    </source>
</evidence>
<dbReference type="Proteomes" id="UP000749559">
    <property type="component" value="Unassembled WGS sequence"/>
</dbReference>
<protein>
    <submittedName>
        <fullName evidence="3">Uncharacterized protein</fullName>
    </submittedName>
</protein>
<dbReference type="PROSITE" id="PS50209">
    <property type="entry name" value="CARD"/>
    <property type="match status" value="1"/>
</dbReference>
<dbReference type="GO" id="GO:0005923">
    <property type="term" value="C:bicellular tight junction"/>
    <property type="evidence" value="ECO:0007669"/>
    <property type="project" value="TreeGrafter"/>
</dbReference>
<gene>
    <name evidence="3" type="ORF">OFUS_LOCUS19089</name>
</gene>
<feature type="region of interest" description="Disordered" evidence="2">
    <location>
        <begin position="114"/>
        <end position="135"/>
    </location>
</feature>
<dbReference type="Gene3D" id="1.10.533.10">
    <property type="entry name" value="Death Domain, Fas"/>
    <property type="match status" value="1"/>
</dbReference>
<dbReference type="CDD" id="cd01671">
    <property type="entry name" value="CARD"/>
    <property type="match status" value="1"/>
</dbReference>
<proteinExistence type="predicted"/>
<dbReference type="AlphaFoldDB" id="A0A8J1U3R4"/>
<keyword evidence="4" id="KW-1185">Reference proteome</keyword>
<keyword evidence="1" id="KW-0175">Coiled coil</keyword>
<dbReference type="EMBL" id="CAIIXF020000009">
    <property type="protein sequence ID" value="CAH1794387.1"/>
    <property type="molecule type" value="Genomic_DNA"/>
</dbReference>
<dbReference type="InterPro" id="IPR001315">
    <property type="entry name" value="CARD"/>
</dbReference>
<dbReference type="PANTHER" id="PTHR13865:SF28">
    <property type="entry name" value="POLYCHAETOID, ISOFORM O"/>
    <property type="match status" value="1"/>
</dbReference>
<feature type="region of interest" description="Disordered" evidence="2">
    <location>
        <begin position="624"/>
        <end position="647"/>
    </location>
</feature>
<comment type="caution">
    <text evidence="3">The sequence shown here is derived from an EMBL/GenBank/DDBJ whole genome shotgun (WGS) entry which is preliminary data.</text>
</comment>
<dbReference type="InterPro" id="IPR027417">
    <property type="entry name" value="P-loop_NTPase"/>
</dbReference>
<dbReference type="Pfam" id="PF00619">
    <property type="entry name" value="CARD"/>
    <property type="match status" value="1"/>
</dbReference>
<evidence type="ECO:0000256" key="2">
    <source>
        <dbReference type="SAM" id="MobiDB-lite"/>
    </source>
</evidence>
<dbReference type="InterPro" id="IPR011029">
    <property type="entry name" value="DEATH-like_dom_sf"/>
</dbReference>
<dbReference type="OrthoDB" id="6089523at2759"/>
<dbReference type="GO" id="GO:0005886">
    <property type="term" value="C:plasma membrane"/>
    <property type="evidence" value="ECO:0007669"/>
    <property type="project" value="TreeGrafter"/>
</dbReference>
<sequence length="1189" mass="135115">MTTDVTANSVIFEQRCNETNSVNMSKPTDLLRNWQDILEEHRVSLVQELDLEIFINHLRSNRVFTQDEGEECKNVQKHSTTQQRNGQLLDILRRKDERGYDIFTDKLQYTNPNLYQKMTGKEPKPPPDDEEPSVRPDSKLIQVCNNLTTMLNKERNVSKRVKTQFSDLRNEAKIAEYETKILKTELEAKCKSLEQYNTVVAERDQLKDQMVKLLQDSVKFANEKEEYMSRCYMYMMERDKTLDQNRELQAEIDTYNKELRQAKDKLSLQSKQSTKLTDKLQILHSSEEYETLHQENLQLKTALEARNVNERFLKWSNVDNSINTKLEMDLEILKENYNEVQEQNGHYAEKIFNLRQELADLQHKLEKASEALELKNREVHRYKEEIDLCNLRKDDYYKQSQLLKSERDEAIARHLDCQEKNRQVVADRDCLTEIKWKLSTKCNQLQQKLTEALQPPPSPAISLTNGCYRDLADLQEEPSLYFSDSTVYLDPPTTPTRARVQQVIEYKTAYEKSPLIKDKVPHMTAKPSRSADPFADFMDISMEGNMNDDESSNVYSNTYTLPSNCSPQRLLSYESPCSPNKKYQTLPSTSSYGNVNASTYSLQSEPKTIDLDMGNGVYSMERSDTVTAQTSGSRKYKSPAGSTEGSFADFDSYGDSYSDTDSSEPPLYSIANHFYFDANYDGELEEEDSGIPPPQSASNGANDESNIIVEYYERVSLPVMAQHRKIIVSPSRKTIKTQAAIVEPKWLKESLTVIGGNLSGIFIHKMITHESGLKIGDQIERIAFPQPGAPTEMSTYKLTTATLEETHNIIKQCSAQANLSVRRNEQGYKDTLSFIAGGNTADCFIVRANYSFEPSERDLAMNMLGVECGNIFLILDSMHKDGTCWKAVQLDVSTGSAMDSGLIPNTSSSQQELYSLSGLSGQINSSSTSKPASACTNENVTMARKPNSFRLVSRQIPDQTKRSINRRSKLRKGVIKKASKLANIESKKTNDSPLFKAHAFESEYLPYSRVLPYKSCFNCPVIIFGPEEVVTAVKSSLISSDYASCYVFPTYESIECCASELANMILQKSVIYYKYHKEVARCIKKEGILEAMQQGSHVLLPGINECVGRLHNANINPLVVVLKPSSPNHSLTLPNMEEIKKLKESFYRYETIELEGSSNELSSWCTTIDAAICSLQKQIIWLSELTGQI</sequence>
<dbReference type="Gene3D" id="2.30.30.40">
    <property type="entry name" value="SH3 Domains"/>
    <property type="match status" value="1"/>
</dbReference>
<feature type="compositionally biased region" description="Basic and acidic residues" evidence="2">
    <location>
        <begin position="119"/>
        <end position="135"/>
    </location>
</feature>
<accession>A0A8J1U3R4</accession>
<dbReference type="GO" id="GO:0050839">
    <property type="term" value="F:cell adhesion molecule binding"/>
    <property type="evidence" value="ECO:0007669"/>
    <property type="project" value="TreeGrafter"/>
</dbReference>
<dbReference type="GO" id="GO:0150105">
    <property type="term" value="P:protein localization to cell-cell junction"/>
    <property type="evidence" value="ECO:0007669"/>
    <property type="project" value="TreeGrafter"/>
</dbReference>
<evidence type="ECO:0000313" key="4">
    <source>
        <dbReference type="Proteomes" id="UP000749559"/>
    </source>
</evidence>
<dbReference type="GO" id="GO:0045216">
    <property type="term" value="P:cell-cell junction organization"/>
    <property type="evidence" value="ECO:0007669"/>
    <property type="project" value="TreeGrafter"/>
</dbReference>
<feature type="coiled-coil region" evidence="1">
    <location>
        <begin position="196"/>
        <end position="272"/>
    </location>
</feature>
<name>A0A8J1U3R4_OWEFU</name>
<feature type="coiled-coil region" evidence="1">
    <location>
        <begin position="323"/>
        <end position="385"/>
    </location>
</feature>
<evidence type="ECO:0000256" key="1">
    <source>
        <dbReference type="SAM" id="Coils"/>
    </source>
</evidence>